<feature type="domain" description="HTH merR-type" evidence="5">
    <location>
        <begin position="13"/>
        <end position="82"/>
    </location>
</feature>
<keyword evidence="4" id="KW-0804">Transcription</keyword>
<dbReference type="SUPFAM" id="SSF46955">
    <property type="entry name" value="Putative DNA-binding domain"/>
    <property type="match status" value="1"/>
</dbReference>
<evidence type="ECO:0000256" key="1">
    <source>
        <dbReference type="ARBA" id="ARBA00022491"/>
    </source>
</evidence>
<evidence type="ECO:0000259" key="5">
    <source>
        <dbReference type="PROSITE" id="PS50937"/>
    </source>
</evidence>
<dbReference type="EMBL" id="JBHSMR010000015">
    <property type="protein sequence ID" value="MFC5481207.1"/>
    <property type="molecule type" value="Genomic_DNA"/>
</dbReference>
<evidence type="ECO:0000256" key="2">
    <source>
        <dbReference type="ARBA" id="ARBA00023015"/>
    </source>
</evidence>
<evidence type="ECO:0000256" key="4">
    <source>
        <dbReference type="ARBA" id="ARBA00023163"/>
    </source>
</evidence>
<dbReference type="Gene3D" id="1.10.1660.10">
    <property type="match status" value="1"/>
</dbReference>
<protein>
    <submittedName>
        <fullName evidence="6">MerR family transcriptional regulator</fullName>
    </submittedName>
</protein>
<dbReference type="PANTHER" id="PTHR30204">
    <property type="entry name" value="REDOX-CYCLING DRUG-SENSING TRANSCRIPTIONAL ACTIVATOR SOXR"/>
    <property type="match status" value="1"/>
</dbReference>
<dbReference type="Pfam" id="PF13411">
    <property type="entry name" value="MerR_1"/>
    <property type="match status" value="1"/>
</dbReference>
<accession>A0ABW0MW37</accession>
<keyword evidence="2" id="KW-0805">Transcription regulation</keyword>
<dbReference type="Proteomes" id="UP001596101">
    <property type="component" value="Unassembled WGS sequence"/>
</dbReference>
<comment type="caution">
    <text evidence="6">The sequence shown here is derived from an EMBL/GenBank/DDBJ whole genome shotgun (WGS) entry which is preliminary data.</text>
</comment>
<keyword evidence="3" id="KW-0238">DNA-binding</keyword>
<dbReference type="SMART" id="SM00422">
    <property type="entry name" value="HTH_MERR"/>
    <property type="match status" value="1"/>
</dbReference>
<proteinExistence type="predicted"/>
<dbReference type="CDD" id="cd01104">
    <property type="entry name" value="HTH_MlrA-CarA"/>
    <property type="match status" value="1"/>
</dbReference>
<evidence type="ECO:0000256" key="3">
    <source>
        <dbReference type="ARBA" id="ARBA00023125"/>
    </source>
</evidence>
<sequence length="324" mass="34295">MNSPQKTEQDRIMYRSGAAARLAGLPVETLRIWERRYSLSDAERSEHGQRLYSAEQVARLSLLKQLVDQGHAIGVLAGLAREQLQAMLAANAADARVGTGPVPIMLAGPSLARRVAAERQPLGLDVRASCTRLDQVGELGNGSGAQVLVVELSELDDSAMPLLAAAREAAGVAATVVLYRFCPSATIRALRAQGYLVARVPADLGELALLCRSALAGQRLPAIEASAAAVTPPRFSEEALSAIAAAGNRLSCECPRHLTDLLLLVGSFERYSAQCANRNPQDARLHKQLELASGQARVVLEDALMALAVQDGLPLPSNLSQSAG</sequence>
<keyword evidence="1" id="KW-0678">Repressor</keyword>
<gene>
    <name evidence="6" type="ORF">ACFPQ5_23685</name>
</gene>
<dbReference type="InterPro" id="IPR009061">
    <property type="entry name" value="DNA-bd_dom_put_sf"/>
</dbReference>
<evidence type="ECO:0000313" key="7">
    <source>
        <dbReference type="Proteomes" id="UP001596101"/>
    </source>
</evidence>
<reference evidence="7" key="1">
    <citation type="journal article" date="2019" name="Int. J. Syst. Evol. Microbiol.">
        <title>The Global Catalogue of Microorganisms (GCM) 10K type strain sequencing project: providing services to taxonomists for standard genome sequencing and annotation.</title>
        <authorList>
            <consortium name="The Broad Institute Genomics Platform"/>
            <consortium name="The Broad Institute Genome Sequencing Center for Infectious Disease"/>
            <person name="Wu L."/>
            <person name="Ma J."/>
        </authorList>
    </citation>
    <scope>NUCLEOTIDE SEQUENCE [LARGE SCALE GENOMIC DNA]</scope>
    <source>
        <strain evidence="7">CCUG 43111</strain>
    </source>
</reference>
<dbReference type="InterPro" id="IPR047057">
    <property type="entry name" value="MerR_fam"/>
</dbReference>
<evidence type="ECO:0000313" key="6">
    <source>
        <dbReference type="EMBL" id="MFC5481207.1"/>
    </source>
</evidence>
<organism evidence="6 7">
    <name type="scientific">Massilia suwonensis</name>
    <dbReference type="NCBI Taxonomy" id="648895"/>
    <lineage>
        <taxon>Bacteria</taxon>
        <taxon>Pseudomonadati</taxon>
        <taxon>Pseudomonadota</taxon>
        <taxon>Betaproteobacteria</taxon>
        <taxon>Burkholderiales</taxon>
        <taxon>Oxalobacteraceae</taxon>
        <taxon>Telluria group</taxon>
        <taxon>Massilia</taxon>
    </lineage>
</organism>
<dbReference type="InterPro" id="IPR000551">
    <property type="entry name" value="MerR-type_HTH_dom"/>
</dbReference>
<dbReference type="PANTHER" id="PTHR30204:SF69">
    <property type="entry name" value="MERR-FAMILY TRANSCRIPTIONAL REGULATOR"/>
    <property type="match status" value="1"/>
</dbReference>
<name>A0ABW0MW37_9BURK</name>
<dbReference type="RefSeq" id="WP_379761468.1">
    <property type="nucleotide sequence ID" value="NZ_JBHSMR010000015.1"/>
</dbReference>
<dbReference type="PROSITE" id="PS50937">
    <property type="entry name" value="HTH_MERR_2"/>
    <property type="match status" value="1"/>
</dbReference>
<keyword evidence="7" id="KW-1185">Reference proteome</keyword>